<dbReference type="InterPro" id="IPR025402">
    <property type="entry name" value="DMP19_C"/>
</dbReference>
<gene>
    <name evidence="2" type="ORF">HNQ65_005272</name>
</gene>
<sequence>MNDGYCAFVNNNLPSPSYDIDELLDIGTKDPNRAILVELHGHLEGCQLLPVEQAVFALWDLVSGTGNDGFDGYLYAGDDRGFEGLYRATDAAKVVGAELSLKLLLEVEGIFEKAGLTRKRARELGVNSLDECQDYPEGRAVEEMLENDGIDSSSRGLFSRWNDLSFSEVHPLLLAYLEANRELLRCRK</sequence>
<dbReference type="Pfam" id="PF14300">
    <property type="entry name" value="DMP19"/>
    <property type="match status" value="1"/>
</dbReference>
<feature type="domain" description="DNA mimic protein DMP19 C-terminal" evidence="1">
    <location>
        <begin position="47"/>
        <end position="118"/>
    </location>
</feature>
<evidence type="ECO:0000259" key="1">
    <source>
        <dbReference type="Pfam" id="PF14300"/>
    </source>
</evidence>
<protein>
    <recommendedName>
        <fullName evidence="1">DNA mimic protein DMP19 C-terminal domain-containing protein</fullName>
    </recommendedName>
</protein>
<keyword evidence="3" id="KW-1185">Reference proteome</keyword>
<dbReference type="AlphaFoldDB" id="A0A7W8DMN4"/>
<organism evidence="2 3">
    <name type="scientific">Prosthecobacter vanneervenii</name>
    <dbReference type="NCBI Taxonomy" id="48466"/>
    <lineage>
        <taxon>Bacteria</taxon>
        <taxon>Pseudomonadati</taxon>
        <taxon>Verrucomicrobiota</taxon>
        <taxon>Verrucomicrobiia</taxon>
        <taxon>Verrucomicrobiales</taxon>
        <taxon>Verrucomicrobiaceae</taxon>
        <taxon>Prosthecobacter</taxon>
    </lineage>
</organism>
<name>A0A7W8DMN4_9BACT</name>
<reference evidence="2 3" key="1">
    <citation type="submission" date="2020-08" db="EMBL/GenBank/DDBJ databases">
        <title>Genomic Encyclopedia of Type Strains, Phase IV (KMG-IV): sequencing the most valuable type-strain genomes for metagenomic binning, comparative biology and taxonomic classification.</title>
        <authorList>
            <person name="Goeker M."/>
        </authorList>
    </citation>
    <scope>NUCLEOTIDE SEQUENCE [LARGE SCALE GENOMIC DNA]</scope>
    <source>
        <strain evidence="2 3">DSM 12252</strain>
    </source>
</reference>
<evidence type="ECO:0000313" key="2">
    <source>
        <dbReference type="EMBL" id="MBB5035659.1"/>
    </source>
</evidence>
<accession>A0A7W8DMN4</accession>
<dbReference type="EMBL" id="JACHIG010000022">
    <property type="protein sequence ID" value="MBB5035659.1"/>
    <property type="molecule type" value="Genomic_DNA"/>
</dbReference>
<dbReference type="RefSeq" id="WP_184344678.1">
    <property type="nucleotide sequence ID" value="NZ_JACHIG010000022.1"/>
</dbReference>
<proteinExistence type="predicted"/>
<comment type="caution">
    <text evidence="2">The sequence shown here is derived from an EMBL/GenBank/DDBJ whole genome shotgun (WGS) entry which is preliminary data.</text>
</comment>
<dbReference type="Proteomes" id="UP000590740">
    <property type="component" value="Unassembled WGS sequence"/>
</dbReference>
<evidence type="ECO:0000313" key="3">
    <source>
        <dbReference type="Proteomes" id="UP000590740"/>
    </source>
</evidence>